<feature type="modified residue" description="N6-carboxylysine" evidence="12">
    <location>
        <position position="219"/>
    </location>
</feature>
<keyword evidence="11 12" id="KW-0961">Cell wall biogenesis/degradation</keyword>
<dbReference type="GO" id="GO:0009252">
    <property type="term" value="P:peptidoglycan biosynthetic process"/>
    <property type="evidence" value="ECO:0007669"/>
    <property type="project" value="UniProtKB-UniRule"/>
</dbReference>
<comment type="cofactor">
    <cofactor evidence="12">
        <name>Mg(2+)</name>
        <dbReference type="ChEBI" id="CHEBI:18420"/>
    </cofactor>
</comment>
<feature type="short sequence motif" description="Meso-diaminopimelate recognition motif" evidence="12">
    <location>
        <begin position="404"/>
        <end position="407"/>
    </location>
</feature>
<dbReference type="GO" id="GO:0071555">
    <property type="term" value="P:cell wall organization"/>
    <property type="evidence" value="ECO:0007669"/>
    <property type="project" value="UniProtKB-KW"/>
</dbReference>
<dbReference type="NCBIfam" id="NF001126">
    <property type="entry name" value="PRK00139.1-4"/>
    <property type="match status" value="1"/>
</dbReference>
<evidence type="ECO:0000256" key="10">
    <source>
        <dbReference type="ARBA" id="ARBA00023306"/>
    </source>
</evidence>
<dbReference type="InterPro" id="IPR035911">
    <property type="entry name" value="MurE/MurF_N"/>
</dbReference>
<protein>
    <recommendedName>
        <fullName evidence="12">UDP-N-acetylmuramoyl-L-alanyl-D-glutamate--2,6-diaminopimelate ligase</fullName>
        <ecNumber evidence="12">6.3.2.13</ecNumber>
    </recommendedName>
    <alternativeName>
        <fullName evidence="12">Meso-A2pm-adding enzyme</fullName>
    </alternativeName>
    <alternativeName>
        <fullName evidence="12">Meso-diaminopimelate-adding enzyme</fullName>
    </alternativeName>
    <alternativeName>
        <fullName evidence="12">UDP-MurNAc-L-Ala-D-Glu:meso-diaminopimelate ligase</fullName>
    </alternativeName>
    <alternativeName>
        <fullName evidence="12">UDP-MurNAc-tripeptide synthetase</fullName>
    </alternativeName>
    <alternativeName>
        <fullName evidence="12">UDP-N-acetylmuramyl-tripeptide synthetase</fullName>
    </alternativeName>
</protein>
<keyword evidence="7 12" id="KW-0067">ATP-binding</keyword>
<feature type="binding site" evidence="12">
    <location>
        <position position="179"/>
    </location>
    <ligand>
        <name>UDP-N-acetyl-alpha-D-muramoyl-L-alanyl-D-glutamate</name>
        <dbReference type="ChEBI" id="CHEBI:83900"/>
    </ligand>
</feature>
<evidence type="ECO:0000259" key="15">
    <source>
        <dbReference type="Pfam" id="PF02875"/>
    </source>
</evidence>
<keyword evidence="12" id="KW-0460">Magnesium</keyword>
<keyword evidence="3 12" id="KW-0963">Cytoplasm</keyword>
<dbReference type="InterPro" id="IPR036615">
    <property type="entry name" value="Mur_ligase_C_dom_sf"/>
</dbReference>
<dbReference type="EC" id="6.3.2.13" evidence="12"/>
<feature type="domain" description="Mur ligase central" evidence="16">
    <location>
        <begin position="108"/>
        <end position="306"/>
    </location>
</feature>
<dbReference type="SUPFAM" id="SSF53244">
    <property type="entry name" value="MurD-like peptide ligases, peptide-binding domain"/>
    <property type="match status" value="1"/>
</dbReference>
<dbReference type="InterPro" id="IPR036565">
    <property type="entry name" value="Mur-like_cat_sf"/>
</dbReference>
<dbReference type="HAMAP" id="MF_00208">
    <property type="entry name" value="MurE"/>
    <property type="match status" value="1"/>
</dbReference>
<feature type="binding site" evidence="12">
    <location>
        <position position="462"/>
    </location>
    <ligand>
        <name>meso-2,6-diaminopimelate</name>
        <dbReference type="ChEBI" id="CHEBI:57791"/>
    </ligand>
</feature>
<dbReference type="PANTHER" id="PTHR23135:SF4">
    <property type="entry name" value="UDP-N-ACETYLMURAMOYL-L-ALANYL-D-GLUTAMATE--2,6-DIAMINOPIMELATE LIGASE MURE HOMOLOG, CHLOROPLASTIC"/>
    <property type="match status" value="1"/>
</dbReference>
<feature type="binding site" evidence="12">
    <location>
        <position position="187"/>
    </location>
    <ligand>
        <name>UDP-N-acetyl-alpha-D-muramoyl-L-alanyl-D-glutamate</name>
        <dbReference type="ChEBI" id="CHEBI:83900"/>
    </ligand>
</feature>
<organism evidence="17 18">
    <name type="scientific">Capillibacterium thermochitinicola</name>
    <dbReference type="NCBI Taxonomy" id="2699427"/>
    <lineage>
        <taxon>Bacteria</taxon>
        <taxon>Bacillati</taxon>
        <taxon>Bacillota</taxon>
        <taxon>Capillibacterium</taxon>
    </lineage>
</organism>
<dbReference type="UniPathway" id="UPA00219"/>
<comment type="similarity">
    <text evidence="2 12">Belongs to the MurCDEF family. MurE subfamily.</text>
</comment>
<dbReference type="GO" id="GO:0004326">
    <property type="term" value="F:tetrahydrofolylpolyglutamate synthase activity"/>
    <property type="evidence" value="ECO:0007669"/>
    <property type="project" value="InterPro"/>
</dbReference>
<sequence length="490" mass="52713">MKLKTILNGIAIRQFSGDPEVEISSVVTNSQAVTPGALFIALRGSRHDGHHFIDEAVAKGASAVMVEEPVSVAAGVCVVQVEDTQSAQTIVGKNFYGDPAAKLKLIGITGTKGKTTTAFMIASILQAAGFKVGLIGTNYYLVNGEKLPSVNTTPASLELHRLFAEMVKGQTEYVVMEVSSHAIALGRIAGLEFYRGVFTNITRDHLDFHQTFEEYLKVKTKFIADLSPLTAKAIINVDDPYGPQIAAATAADVITYGLSSDARVRAENIKMTMRETSFDLVSPEGCFPLRLNLIGRFNVYNALAASSLGLSLGLNGEVIRSGLARLEGVSGRFELVPTPGDYTVVIDYAHTPDSLKNLLQTARALVKNRLITVFGCGGNRDQGKRPLMGGIAAELSDYTIITNDNPRWEDPAAIAEQIKAGFLEKKPDGNVTVLLDRGEAIRQAVMMAETGDMVVIAGKGHETYQDFGSYKIHFDDKEAVLAAAKEKAEA</sequence>
<feature type="binding site" evidence="12">
    <location>
        <position position="151"/>
    </location>
    <ligand>
        <name>UDP-N-acetyl-alpha-D-muramoyl-L-alanyl-D-glutamate</name>
        <dbReference type="ChEBI" id="CHEBI:83900"/>
    </ligand>
</feature>
<evidence type="ECO:0000259" key="16">
    <source>
        <dbReference type="Pfam" id="PF08245"/>
    </source>
</evidence>
<feature type="binding site" evidence="12">
    <location>
        <begin position="152"/>
        <end position="153"/>
    </location>
    <ligand>
        <name>UDP-N-acetyl-alpha-D-muramoyl-L-alanyl-D-glutamate</name>
        <dbReference type="ChEBI" id="CHEBI:83900"/>
    </ligand>
</feature>
<dbReference type="InterPro" id="IPR004101">
    <property type="entry name" value="Mur_ligase_C"/>
</dbReference>
<comment type="caution">
    <text evidence="12">Lacks conserved residue(s) required for the propagation of feature annotation.</text>
</comment>
<dbReference type="GO" id="GO:0005737">
    <property type="term" value="C:cytoplasm"/>
    <property type="evidence" value="ECO:0007669"/>
    <property type="project" value="UniProtKB-SubCell"/>
</dbReference>
<dbReference type="Pfam" id="PF02875">
    <property type="entry name" value="Mur_ligase_C"/>
    <property type="match status" value="1"/>
</dbReference>
<keyword evidence="4 12" id="KW-0436">Ligase</keyword>
<proteinExistence type="inferred from homology"/>
<gene>
    <name evidence="12" type="primary">murE</name>
    <name evidence="17" type="ORF">G5B42_08775</name>
</gene>
<dbReference type="InterPro" id="IPR013221">
    <property type="entry name" value="Mur_ligase_cen"/>
</dbReference>
<dbReference type="NCBIfam" id="NF001124">
    <property type="entry name" value="PRK00139.1-2"/>
    <property type="match status" value="1"/>
</dbReference>
<dbReference type="Pfam" id="PF08245">
    <property type="entry name" value="Mur_ligase_M"/>
    <property type="match status" value="1"/>
</dbReference>
<dbReference type="Pfam" id="PF01225">
    <property type="entry name" value="Mur_ligase"/>
    <property type="match status" value="1"/>
</dbReference>
<keyword evidence="5 12" id="KW-0132">Cell division</keyword>
<dbReference type="Gene3D" id="3.40.1190.10">
    <property type="entry name" value="Mur-like, catalytic domain"/>
    <property type="match status" value="1"/>
</dbReference>
<dbReference type="InterPro" id="IPR018109">
    <property type="entry name" value="Folylpolyglutamate_synth_CS"/>
</dbReference>
<dbReference type="GO" id="GO:0051301">
    <property type="term" value="P:cell division"/>
    <property type="evidence" value="ECO:0007669"/>
    <property type="project" value="UniProtKB-KW"/>
</dbReference>
<dbReference type="GO" id="GO:0008360">
    <property type="term" value="P:regulation of cell shape"/>
    <property type="evidence" value="ECO:0007669"/>
    <property type="project" value="UniProtKB-KW"/>
</dbReference>
<comment type="subcellular location">
    <subcellularLocation>
        <location evidence="12 13">Cytoplasm</location>
    </subcellularLocation>
</comment>
<evidence type="ECO:0000313" key="17">
    <source>
        <dbReference type="EMBL" id="MBA2133628.1"/>
    </source>
</evidence>
<dbReference type="SUPFAM" id="SSF53623">
    <property type="entry name" value="MurD-like peptide ligases, catalytic domain"/>
    <property type="match status" value="1"/>
</dbReference>
<evidence type="ECO:0000256" key="6">
    <source>
        <dbReference type="ARBA" id="ARBA00022741"/>
    </source>
</evidence>
<evidence type="ECO:0000256" key="9">
    <source>
        <dbReference type="ARBA" id="ARBA00022984"/>
    </source>
</evidence>
<keyword evidence="10 12" id="KW-0131">Cell cycle</keyword>
<comment type="pathway">
    <text evidence="1 12 13">Cell wall biogenesis; peptidoglycan biosynthesis.</text>
</comment>
<evidence type="ECO:0000256" key="7">
    <source>
        <dbReference type="ARBA" id="ARBA00022840"/>
    </source>
</evidence>
<dbReference type="GO" id="GO:0008765">
    <property type="term" value="F:UDP-N-acetylmuramoylalanyl-D-glutamate-2,6-diaminopimelate ligase activity"/>
    <property type="evidence" value="ECO:0007669"/>
    <property type="project" value="UniProtKB-UniRule"/>
</dbReference>
<evidence type="ECO:0000256" key="4">
    <source>
        <dbReference type="ARBA" id="ARBA00022598"/>
    </source>
</evidence>
<dbReference type="Proteomes" id="UP000657177">
    <property type="component" value="Unassembled WGS sequence"/>
</dbReference>
<dbReference type="EMBL" id="JAAKDE010000016">
    <property type="protein sequence ID" value="MBA2133628.1"/>
    <property type="molecule type" value="Genomic_DNA"/>
</dbReference>
<evidence type="ECO:0000256" key="12">
    <source>
        <dbReference type="HAMAP-Rule" id="MF_00208"/>
    </source>
</evidence>
<feature type="binding site" evidence="12">
    <location>
        <position position="458"/>
    </location>
    <ligand>
        <name>meso-2,6-diaminopimelate</name>
        <dbReference type="ChEBI" id="CHEBI:57791"/>
    </ligand>
</feature>
<reference evidence="17" key="1">
    <citation type="submission" date="2020-06" db="EMBL/GenBank/DDBJ databases">
        <title>Novel chitinolytic bacterium.</title>
        <authorList>
            <person name="Ungkulpasvich U."/>
            <person name="Kosugi A."/>
            <person name="Uke A."/>
        </authorList>
    </citation>
    <scope>NUCLEOTIDE SEQUENCE</scope>
    <source>
        <strain evidence="17">UUS1-1</strain>
    </source>
</reference>
<keyword evidence="6 12" id="KW-0547">Nucleotide-binding</keyword>
<dbReference type="PANTHER" id="PTHR23135">
    <property type="entry name" value="MUR LIGASE FAMILY MEMBER"/>
    <property type="match status" value="1"/>
</dbReference>
<dbReference type="NCBIfam" id="TIGR01085">
    <property type="entry name" value="murE"/>
    <property type="match status" value="1"/>
</dbReference>
<comment type="PTM">
    <text evidence="12">Carboxylation is probably crucial for Mg(2+) binding and, consequently, for the gamma-phosphate positioning of ATP.</text>
</comment>
<evidence type="ECO:0000256" key="5">
    <source>
        <dbReference type="ARBA" id="ARBA00022618"/>
    </source>
</evidence>
<feature type="domain" description="Mur ligase C-terminal" evidence="15">
    <location>
        <begin position="331"/>
        <end position="460"/>
    </location>
</feature>
<feature type="binding site" evidence="12">
    <location>
        <position position="30"/>
    </location>
    <ligand>
        <name>UDP-N-acetyl-alpha-D-muramoyl-L-alanyl-D-glutamate</name>
        <dbReference type="ChEBI" id="CHEBI:83900"/>
    </ligand>
</feature>
<dbReference type="GO" id="GO:0000287">
    <property type="term" value="F:magnesium ion binding"/>
    <property type="evidence" value="ECO:0007669"/>
    <property type="project" value="UniProtKB-UniRule"/>
</dbReference>
<dbReference type="InterPro" id="IPR000713">
    <property type="entry name" value="Mur_ligase_N"/>
</dbReference>
<comment type="function">
    <text evidence="12">Catalyzes the addition of meso-diaminopimelic acid to the nucleotide precursor UDP-N-acetylmuramoyl-L-alanyl-D-glutamate (UMAG) in the biosynthesis of bacterial cell-wall peptidoglycan.</text>
</comment>
<evidence type="ECO:0000256" key="2">
    <source>
        <dbReference type="ARBA" id="ARBA00005898"/>
    </source>
</evidence>
<dbReference type="SUPFAM" id="SSF63418">
    <property type="entry name" value="MurE/MurF N-terminal domain"/>
    <property type="match status" value="1"/>
</dbReference>
<dbReference type="Gene3D" id="3.90.190.20">
    <property type="entry name" value="Mur ligase, C-terminal domain"/>
    <property type="match status" value="1"/>
</dbReference>
<keyword evidence="18" id="KW-1185">Reference proteome</keyword>
<dbReference type="PROSITE" id="PS01011">
    <property type="entry name" value="FOLYLPOLYGLU_SYNT_1"/>
    <property type="match status" value="1"/>
</dbReference>
<dbReference type="RefSeq" id="WP_181340095.1">
    <property type="nucleotide sequence ID" value="NZ_JAAKDE010000016.1"/>
</dbReference>
<dbReference type="Gene3D" id="3.40.1390.10">
    <property type="entry name" value="MurE/MurF, N-terminal domain"/>
    <property type="match status" value="1"/>
</dbReference>
<evidence type="ECO:0000256" key="8">
    <source>
        <dbReference type="ARBA" id="ARBA00022960"/>
    </source>
</evidence>
<feature type="binding site" evidence="12">
    <location>
        <begin position="404"/>
        <end position="407"/>
    </location>
    <ligand>
        <name>meso-2,6-diaminopimelate</name>
        <dbReference type="ChEBI" id="CHEBI:57791"/>
    </ligand>
</feature>
<dbReference type="GO" id="GO:0005524">
    <property type="term" value="F:ATP binding"/>
    <property type="evidence" value="ECO:0007669"/>
    <property type="project" value="UniProtKB-UniRule"/>
</dbReference>
<name>A0A8J6I281_9FIRM</name>
<keyword evidence="9 12" id="KW-0573">Peptidoglycan synthesis</keyword>
<accession>A0A8J6I281</accession>
<keyword evidence="8 12" id="KW-0133">Cell shape</keyword>
<comment type="catalytic activity">
    <reaction evidence="12">
        <text>UDP-N-acetyl-alpha-D-muramoyl-L-alanyl-D-glutamate + meso-2,6-diaminopimelate + ATP = UDP-N-acetyl-alpha-D-muramoyl-L-alanyl-gamma-D-glutamyl-meso-2,6-diaminopimelate + ADP + phosphate + H(+)</text>
        <dbReference type="Rhea" id="RHEA:23676"/>
        <dbReference type="ChEBI" id="CHEBI:15378"/>
        <dbReference type="ChEBI" id="CHEBI:30616"/>
        <dbReference type="ChEBI" id="CHEBI:43474"/>
        <dbReference type="ChEBI" id="CHEBI:57791"/>
        <dbReference type="ChEBI" id="CHEBI:83900"/>
        <dbReference type="ChEBI" id="CHEBI:83905"/>
        <dbReference type="ChEBI" id="CHEBI:456216"/>
        <dbReference type="EC" id="6.3.2.13"/>
    </reaction>
</comment>
<evidence type="ECO:0000256" key="11">
    <source>
        <dbReference type="ARBA" id="ARBA00023316"/>
    </source>
</evidence>
<comment type="caution">
    <text evidence="17">The sequence shown here is derived from an EMBL/GenBank/DDBJ whole genome shotgun (WGS) entry which is preliminary data.</text>
</comment>
<evidence type="ECO:0000259" key="14">
    <source>
        <dbReference type="Pfam" id="PF01225"/>
    </source>
</evidence>
<evidence type="ECO:0000256" key="3">
    <source>
        <dbReference type="ARBA" id="ARBA00022490"/>
    </source>
</evidence>
<evidence type="ECO:0000256" key="13">
    <source>
        <dbReference type="RuleBase" id="RU004135"/>
    </source>
</evidence>
<feature type="binding site" evidence="12">
    <location>
        <position position="380"/>
    </location>
    <ligand>
        <name>meso-2,6-diaminopimelate</name>
        <dbReference type="ChEBI" id="CHEBI:57791"/>
    </ligand>
</feature>
<feature type="binding site" evidence="12">
    <location>
        <begin position="110"/>
        <end position="116"/>
    </location>
    <ligand>
        <name>ATP</name>
        <dbReference type="ChEBI" id="CHEBI:30616"/>
    </ligand>
</feature>
<dbReference type="AlphaFoldDB" id="A0A8J6I281"/>
<feature type="domain" description="Mur ligase N-terminal catalytic" evidence="14">
    <location>
        <begin position="22"/>
        <end position="78"/>
    </location>
</feature>
<evidence type="ECO:0000313" key="18">
    <source>
        <dbReference type="Proteomes" id="UP000657177"/>
    </source>
</evidence>
<evidence type="ECO:0000256" key="1">
    <source>
        <dbReference type="ARBA" id="ARBA00004752"/>
    </source>
</evidence>
<dbReference type="InterPro" id="IPR005761">
    <property type="entry name" value="UDP-N-AcMur-Glu-dNH2Pim_ligase"/>
</dbReference>